<evidence type="ECO:0000313" key="3">
    <source>
        <dbReference type="Proteomes" id="UP001549320"/>
    </source>
</evidence>
<comment type="caution">
    <text evidence="2">The sequence shown here is derived from an EMBL/GenBank/DDBJ whole genome shotgun (WGS) entry which is preliminary data.</text>
</comment>
<dbReference type="PANTHER" id="PTHR42928">
    <property type="entry name" value="TRICARBOXYLATE-BINDING PROTEIN"/>
    <property type="match status" value="1"/>
</dbReference>
<evidence type="ECO:0000313" key="2">
    <source>
        <dbReference type="EMBL" id="MET4579230.1"/>
    </source>
</evidence>
<accession>A0ABV2QDZ5</accession>
<keyword evidence="3" id="KW-1185">Reference proteome</keyword>
<dbReference type="Pfam" id="PF03401">
    <property type="entry name" value="TctC"/>
    <property type="match status" value="1"/>
</dbReference>
<keyword evidence="2" id="KW-0675">Receptor</keyword>
<dbReference type="RefSeq" id="WP_354447115.1">
    <property type="nucleotide sequence ID" value="NZ_JBEPSH010000008.1"/>
</dbReference>
<reference evidence="2 3" key="1">
    <citation type="submission" date="2024-06" db="EMBL/GenBank/DDBJ databases">
        <title>Sorghum-associated microbial communities from plants grown in Nebraska, USA.</title>
        <authorList>
            <person name="Schachtman D."/>
        </authorList>
    </citation>
    <scope>NUCLEOTIDE SEQUENCE [LARGE SCALE GENOMIC DNA]</scope>
    <source>
        <strain evidence="2 3">2709</strain>
    </source>
</reference>
<gene>
    <name evidence="2" type="ORF">ABIE13_004353</name>
</gene>
<organism evidence="2 3">
    <name type="scientific">Ottowia thiooxydans</name>
    <dbReference type="NCBI Taxonomy" id="219182"/>
    <lineage>
        <taxon>Bacteria</taxon>
        <taxon>Pseudomonadati</taxon>
        <taxon>Pseudomonadota</taxon>
        <taxon>Betaproteobacteria</taxon>
        <taxon>Burkholderiales</taxon>
        <taxon>Comamonadaceae</taxon>
        <taxon>Ottowia</taxon>
    </lineage>
</organism>
<sequence>MKKILKLATVAAFAVTGWSPSLGQVQDYPIKPIRIVVGFSAGGGVDIIARALAERASTELKQSVIVDNRPGANGMIAAEYVARAPKDGYTLLFTLNSHVLSTLLYAKPTYRLQDFTPISVVTNGFLVLFYRPSALGERSATDVVANMHKRQVTYASYGIGSLAHLYGEQLARVGNFDLLHVAYKGQTEAVSGMMAGDVDTAFLSPGASTQFPTGRTKILAVAAEKRLSTLPSTPTFAEIGIPSLDRGTFLGLLAPAGTPAAAVKTWETVIHSVVKDAVFLERAKKLYMEPVGSSSQEFSKIIEDDVKLWAPLIKSLDLKLD</sequence>
<dbReference type="Gene3D" id="3.40.190.150">
    <property type="entry name" value="Bordetella uptake gene, domain 1"/>
    <property type="match status" value="1"/>
</dbReference>
<dbReference type="CDD" id="cd07012">
    <property type="entry name" value="PBP2_Bug_TTT"/>
    <property type="match status" value="1"/>
</dbReference>
<dbReference type="PIRSF" id="PIRSF017082">
    <property type="entry name" value="YflP"/>
    <property type="match status" value="1"/>
</dbReference>
<dbReference type="Proteomes" id="UP001549320">
    <property type="component" value="Unassembled WGS sequence"/>
</dbReference>
<dbReference type="Gene3D" id="3.40.190.10">
    <property type="entry name" value="Periplasmic binding protein-like II"/>
    <property type="match status" value="1"/>
</dbReference>
<name>A0ABV2QDZ5_9BURK</name>
<dbReference type="InterPro" id="IPR042100">
    <property type="entry name" value="Bug_dom1"/>
</dbReference>
<dbReference type="EMBL" id="JBEPSH010000008">
    <property type="protein sequence ID" value="MET4579230.1"/>
    <property type="molecule type" value="Genomic_DNA"/>
</dbReference>
<evidence type="ECO:0000256" key="1">
    <source>
        <dbReference type="ARBA" id="ARBA00006987"/>
    </source>
</evidence>
<dbReference type="PANTHER" id="PTHR42928:SF5">
    <property type="entry name" value="BLR1237 PROTEIN"/>
    <property type="match status" value="1"/>
</dbReference>
<protein>
    <submittedName>
        <fullName evidence="2">Tripartite-type tricarboxylate transporter receptor subunit TctC</fullName>
    </submittedName>
</protein>
<dbReference type="InterPro" id="IPR005064">
    <property type="entry name" value="BUG"/>
</dbReference>
<proteinExistence type="inferred from homology"/>
<comment type="similarity">
    <text evidence="1">Belongs to the UPF0065 (bug) family.</text>
</comment>